<name>K0TLY6_THAOC</name>
<evidence type="ECO:0000313" key="3">
    <source>
        <dbReference type="EMBL" id="EJK75711.1"/>
    </source>
</evidence>
<reference evidence="3 4" key="1">
    <citation type="journal article" date="2012" name="Genome Biol.">
        <title>Genome and low-iron response of an oceanic diatom adapted to chronic iron limitation.</title>
        <authorList>
            <person name="Lommer M."/>
            <person name="Specht M."/>
            <person name="Roy A.S."/>
            <person name="Kraemer L."/>
            <person name="Andreson R."/>
            <person name="Gutowska M.A."/>
            <person name="Wolf J."/>
            <person name="Bergner S.V."/>
            <person name="Schilhabel M.B."/>
            <person name="Klostermeier U.C."/>
            <person name="Beiko R.G."/>
            <person name="Rosenstiel P."/>
            <person name="Hippler M."/>
            <person name="Laroche J."/>
        </authorList>
    </citation>
    <scope>NUCLEOTIDE SEQUENCE [LARGE SCALE GENOMIC DNA]</scope>
    <source>
        <strain evidence="3 4">CCMP1005</strain>
    </source>
</reference>
<dbReference type="Proteomes" id="UP000266841">
    <property type="component" value="Unassembled WGS sequence"/>
</dbReference>
<accession>K0TLY6</accession>
<gene>
    <name evidence="3" type="ORF">THAOC_02554</name>
</gene>
<evidence type="ECO:0000313" key="4">
    <source>
        <dbReference type="Proteomes" id="UP000266841"/>
    </source>
</evidence>
<feature type="region of interest" description="Disordered" evidence="1">
    <location>
        <begin position="48"/>
        <end position="82"/>
    </location>
</feature>
<proteinExistence type="predicted"/>
<evidence type="ECO:0000256" key="1">
    <source>
        <dbReference type="SAM" id="MobiDB-lite"/>
    </source>
</evidence>
<dbReference type="AlphaFoldDB" id="K0TLY6"/>
<feature type="region of interest" description="Disordered" evidence="1">
    <location>
        <begin position="210"/>
        <end position="235"/>
    </location>
</feature>
<feature type="compositionally biased region" description="Basic and acidic residues" evidence="1">
    <location>
        <begin position="214"/>
        <end position="226"/>
    </location>
</feature>
<feature type="signal peptide" evidence="2">
    <location>
        <begin position="1"/>
        <end position="24"/>
    </location>
</feature>
<sequence length="357" mass="38525">MLRAIAVRISAASLALGFASSSVALSEALVRPITLSKTTIIGTRRQCRREHVSAASPSRPSTSLRATAADTMSSPSNGGDRRDAKVDEITILGFGSLLSHKSARLTFPTLKNFRLGRVPDHRRVFAHPASIFFQRGIADMETLEMSSLSCEYVEGASFVCSVFEVPNEGLSATGATSGDDNWVPSRAFLEREEEFEIAMVPYEELTSADVDGGDAEHGIRGPRTREGTSTTISEGATRAATTAATKDRFKRHYADYGVETIWGWDQGSGLRPCAAYLRHCVLASWNCGDGTGGGGDAWSADGAGGLCYGSFLDETFLVDRETTVREYLRRFPDVMATEPPEGLRERCFLQLPGSSAS</sequence>
<dbReference type="PANTHER" id="PTHR35748">
    <property type="entry name" value="OS05G0358400 PROTEIN"/>
    <property type="match status" value="1"/>
</dbReference>
<evidence type="ECO:0000256" key="2">
    <source>
        <dbReference type="SAM" id="SignalP"/>
    </source>
</evidence>
<dbReference type="eggNOG" id="ENOG502QSZV">
    <property type="taxonomic scope" value="Eukaryota"/>
</dbReference>
<feature type="compositionally biased region" description="Polar residues" evidence="1">
    <location>
        <begin position="55"/>
        <end position="77"/>
    </location>
</feature>
<evidence type="ECO:0008006" key="5">
    <source>
        <dbReference type="Google" id="ProtNLM"/>
    </source>
</evidence>
<comment type="caution">
    <text evidence="3">The sequence shown here is derived from an EMBL/GenBank/DDBJ whole genome shotgun (WGS) entry which is preliminary data.</text>
</comment>
<keyword evidence="2" id="KW-0732">Signal</keyword>
<organism evidence="3 4">
    <name type="scientific">Thalassiosira oceanica</name>
    <name type="common">Marine diatom</name>
    <dbReference type="NCBI Taxonomy" id="159749"/>
    <lineage>
        <taxon>Eukaryota</taxon>
        <taxon>Sar</taxon>
        <taxon>Stramenopiles</taxon>
        <taxon>Ochrophyta</taxon>
        <taxon>Bacillariophyta</taxon>
        <taxon>Coscinodiscophyceae</taxon>
        <taxon>Thalassiosirophycidae</taxon>
        <taxon>Thalassiosirales</taxon>
        <taxon>Thalassiosiraceae</taxon>
        <taxon>Thalassiosira</taxon>
    </lineage>
</organism>
<dbReference type="OrthoDB" id="565040at2759"/>
<keyword evidence="4" id="KW-1185">Reference proteome</keyword>
<dbReference type="EMBL" id="AGNL01002766">
    <property type="protein sequence ID" value="EJK75711.1"/>
    <property type="molecule type" value="Genomic_DNA"/>
</dbReference>
<protein>
    <recommendedName>
        <fullName evidence="5">Gamma-glutamylcyclotransferase AIG2-like domain-containing protein</fullName>
    </recommendedName>
</protein>
<feature type="chain" id="PRO_5003838577" description="Gamma-glutamylcyclotransferase AIG2-like domain-containing protein" evidence="2">
    <location>
        <begin position="25"/>
        <end position="357"/>
    </location>
</feature>
<dbReference type="PANTHER" id="PTHR35748:SF1">
    <property type="entry name" value="OS05G0358400 PROTEIN"/>
    <property type="match status" value="1"/>
</dbReference>